<proteinExistence type="predicted"/>
<protein>
    <submittedName>
        <fullName evidence="1">Uncharacterized protein</fullName>
    </submittedName>
</protein>
<dbReference type="Proteomes" id="UP001482620">
    <property type="component" value="Unassembled WGS sequence"/>
</dbReference>
<gene>
    <name evidence="1" type="ORF">ILYODFUR_036827</name>
</gene>
<reference evidence="1 2" key="1">
    <citation type="submission" date="2021-06" db="EMBL/GenBank/DDBJ databases">
        <authorList>
            <person name="Palmer J.M."/>
        </authorList>
    </citation>
    <scope>NUCLEOTIDE SEQUENCE [LARGE SCALE GENOMIC DNA]</scope>
    <source>
        <strain evidence="2">if_2019</strain>
        <tissue evidence="1">Muscle</tissue>
    </source>
</reference>
<keyword evidence="2" id="KW-1185">Reference proteome</keyword>
<accession>A0ABV0T399</accession>
<evidence type="ECO:0000313" key="1">
    <source>
        <dbReference type="EMBL" id="MEQ2227350.1"/>
    </source>
</evidence>
<organism evidence="1 2">
    <name type="scientific">Ilyodon furcidens</name>
    <name type="common">goldbreast splitfin</name>
    <dbReference type="NCBI Taxonomy" id="33524"/>
    <lineage>
        <taxon>Eukaryota</taxon>
        <taxon>Metazoa</taxon>
        <taxon>Chordata</taxon>
        <taxon>Craniata</taxon>
        <taxon>Vertebrata</taxon>
        <taxon>Euteleostomi</taxon>
        <taxon>Actinopterygii</taxon>
        <taxon>Neopterygii</taxon>
        <taxon>Teleostei</taxon>
        <taxon>Neoteleostei</taxon>
        <taxon>Acanthomorphata</taxon>
        <taxon>Ovalentaria</taxon>
        <taxon>Atherinomorphae</taxon>
        <taxon>Cyprinodontiformes</taxon>
        <taxon>Goodeidae</taxon>
        <taxon>Ilyodon</taxon>
    </lineage>
</organism>
<name>A0ABV0T399_9TELE</name>
<sequence length="123" mass="13531">MNHLQTHQVRHTSVPSAVWYPGVCPDSLCCLWLVQTHYRNEQEQVDSSSTGALFVPVTLQALNNQLALLAAPGSDRDKPSISSPLVVICLTASQCDHPAGQTSLISNFKLHVTFITKSYTNHF</sequence>
<dbReference type="EMBL" id="JAHRIQ010019310">
    <property type="protein sequence ID" value="MEQ2227350.1"/>
    <property type="molecule type" value="Genomic_DNA"/>
</dbReference>
<evidence type="ECO:0000313" key="2">
    <source>
        <dbReference type="Proteomes" id="UP001482620"/>
    </source>
</evidence>
<comment type="caution">
    <text evidence="1">The sequence shown here is derived from an EMBL/GenBank/DDBJ whole genome shotgun (WGS) entry which is preliminary data.</text>
</comment>